<sequence>MAKFPQNDFKVVWRPFQLNPDASKEGVNKRQMYKEKFGEARIQAMLPRMVQTFEKIGVKYSLGGNTGNTMTSHRLLQWAGSVGAKQQNDLVEELFRNYFEEEKFLGDRAVLLAAVEKAGLDATEGAKIVDDESLWRSEVDADKKKYVRGVTGVPFFIFDGQFAISGGQPPEAFAEAIQEVASA</sequence>
<dbReference type="SUPFAM" id="SSF52833">
    <property type="entry name" value="Thioredoxin-like"/>
    <property type="match status" value="1"/>
</dbReference>
<dbReference type="GO" id="GO:0016491">
    <property type="term" value="F:oxidoreductase activity"/>
    <property type="evidence" value="ECO:0007669"/>
    <property type="project" value="InterPro"/>
</dbReference>
<accession>A0A6U5CD73</accession>
<dbReference type="PANTHER" id="PTHR13887">
    <property type="entry name" value="GLUTATHIONE S-TRANSFERASE KAPPA"/>
    <property type="match status" value="1"/>
</dbReference>
<dbReference type="Gene3D" id="3.40.30.10">
    <property type="entry name" value="Glutaredoxin"/>
    <property type="match status" value="1"/>
</dbReference>
<evidence type="ECO:0000313" key="2">
    <source>
        <dbReference type="EMBL" id="CAD8750850.1"/>
    </source>
</evidence>
<dbReference type="PANTHER" id="PTHR13887:SF41">
    <property type="entry name" value="THIOREDOXIN SUPERFAMILY PROTEIN"/>
    <property type="match status" value="1"/>
</dbReference>
<dbReference type="InterPro" id="IPR036249">
    <property type="entry name" value="Thioredoxin-like_sf"/>
</dbReference>
<proteinExistence type="predicted"/>
<protein>
    <recommendedName>
        <fullName evidence="1">DSBA-like thioredoxin domain-containing protein</fullName>
    </recommendedName>
</protein>
<reference evidence="2" key="1">
    <citation type="submission" date="2021-01" db="EMBL/GenBank/DDBJ databases">
        <authorList>
            <person name="Corre E."/>
            <person name="Pelletier E."/>
            <person name="Niang G."/>
            <person name="Scheremetjew M."/>
            <person name="Finn R."/>
            <person name="Kale V."/>
            <person name="Holt S."/>
            <person name="Cochrane G."/>
            <person name="Meng A."/>
            <person name="Brown T."/>
            <person name="Cohen L."/>
        </authorList>
    </citation>
    <scope>NUCLEOTIDE SEQUENCE</scope>
    <source>
        <strain evidence="2">CCMP441</strain>
    </source>
</reference>
<gene>
    <name evidence="2" type="ORF">HAND1043_LOCUS17356</name>
</gene>
<feature type="domain" description="DSBA-like thioredoxin" evidence="1">
    <location>
        <begin position="7"/>
        <end position="178"/>
    </location>
</feature>
<organism evidence="2">
    <name type="scientific">Hemiselmis andersenii</name>
    <name type="common">Cryptophyte alga</name>
    <dbReference type="NCBI Taxonomy" id="464988"/>
    <lineage>
        <taxon>Eukaryota</taxon>
        <taxon>Cryptophyceae</taxon>
        <taxon>Cryptomonadales</taxon>
        <taxon>Hemiselmidaceae</taxon>
        <taxon>Hemiselmis</taxon>
    </lineage>
</organism>
<evidence type="ECO:0000259" key="1">
    <source>
        <dbReference type="Pfam" id="PF01323"/>
    </source>
</evidence>
<dbReference type="CDD" id="cd03024">
    <property type="entry name" value="DsbA_FrnE"/>
    <property type="match status" value="1"/>
</dbReference>
<dbReference type="AlphaFoldDB" id="A0A6U5CD73"/>
<dbReference type="EMBL" id="HBFK01028527">
    <property type="protein sequence ID" value="CAD8750850.1"/>
    <property type="molecule type" value="Transcribed_RNA"/>
</dbReference>
<dbReference type="Pfam" id="PF01323">
    <property type="entry name" value="DSBA"/>
    <property type="match status" value="1"/>
</dbReference>
<name>A0A6U5CD73_HEMAN</name>
<dbReference type="InterPro" id="IPR001853">
    <property type="entry name" value="DSBA-like_thioredoxin_dom"/>
</dbReference>